<keyword evidence="2" id="KW-1185">Reference proteome</keyword>
<dbReference type="Proteomes" id="UP000243459">
    <property type="component" value="Chromosome 7"/>
</dbReference>
<gene>
    <name evidence="1" type="ORF">A4U43_C07F28250</name>
</gene>
<dbReference type="AlphaFoldDB" id="A0A5P1EFG6"/>
<reference evidence="2" key="1">
    <citation type="journal article" date="2017" name="Nat. Commun.">
        <title>The asparagus genome sheds light on the origin and evolution of a young Y chromosome.</title>
        <authorList>
            <person name="Harkess A."/>
            <person name="Zhou J."/>
            <person name="Xu C."/>
            <person name="Bowers J.E."/>
            <person name="Van der Hulst R."/>
            <person name="Ayyampalayam S."/>
            <person name="Mercati F."/>
            <person name="Riccardi P."/>
            <person name="McKain M.R."/>
            <person name="Kakrana A."/>
            <person name="Tang H."/>
            <person name="Ray J."/>
            <person name="Groenendijk J."/>
            <person name="Arikit S."/>
            <person name="Mathioni S.M."/>
            <person name="Nakano M."/>
            <person name="Shan H."/>
            <person name="Telgmann-Rauber A."/>
            <person name="Kanno A."/>
            <person name="Yue Z."/>
            <person name="Chen H."/>
            <person name="Li W."/>
            <person name="Chen Y."/>
            <person name="Xu X."/>
            <person name="Zhang Y."/>
            <person name="Luo S."/>
            <person name="Chen H."/>
            <person name="Gao J."/>
            <person name="Mao Z."/>
            <person name="Pires J.C."/>
            <person name="Luo M."/>
            <person name="Kudrna D."/>
            <person name="Wing R.A."/>
            <person name="Meyers B.C."/>
            <person name="Yi K."/>
            <person name="Kong H."/>
            <person name="Lavrijsen P."/>
            <person name="Sunseri F."/>
            <person name="Falavigna A."/>
            <person name="Ye Y."/>
            <person name="Leebens-Mack J.H."/>
            <person name="Chen G."/>
        </authorList>
    </citation>
    <scope>NUCLEOTIDE SEQUENCE [LARGE SCALE GENOMIC DNA]</scope>
    <source>
        <strain evidence="2">cv. DH0086</strain>
    </source>
</reference>
<evidence type="ECO:0000313" key="1">
    <source>
        <dbReference type="EMBL" id="ONK64638.1"/>
    </source>
</evidence>
<proteinExistence type="predicted"/>
<dbReference type="Gramene" id="ONK64638">
    <property type="protein sequence ID" value="ONK64638"/>
    <property type="gene ID" value="A4U43_C07F28250"/>
</dbReference>
<organism evidence="1 2">
    <name type="scientific">Asparagus officinalis</name>
    <name type="common">Garden asparagus</name>
    <dbReference type="NCBI Taxonomy" id="4686"/>
    <lineage>
        <taxon>Eukaryota</taxon>
        <taxon>Viridiplantae</taxon>
        <taxon>Streptophyta</taxon>
        <taxon>Embryophyta</taxon>
        <taxon>Tracheophyta</taxon>
        <taxon>Spermatophyta</taxon>
        <taxon>Magnoliopsida</taxon>
        <taxon>Liliopsida</taxon>
        <taxon>Asparagales</taxon>
        <taxon>Asparagaceae</taxon>
        <taxon>Asparagoideae</taxon>
        <taxon>Asparagus</taxon>
    </lineage>
</organism>
<evidence type="ECO:0000313" key="2">
    <source>
        <dbReference type="Proteomes" id="UP000243459"/>
    </source>
</evidence>
<protein>
    <submittedName>
        <fullName evidence="1">Uncharacterized protein</fullName>
    </submittedName>
</protein>
<name>A0A5P1EFG6_ASPOF</name>
<sequence length="114" mass="13215">MVPCVILPAVWFWWLPCVGKVLLLFGFWHLPCICKSWRPTNVFRRSNILRPAKVLPRFEDIEGLVTVLACVSGDVNKIIYFQLAKVVLNVTSCFKVFVWHHRCLSFSKMRMSGC</sequence>
<dbReference type="EMBL" id="CM007387">
    <property type="protein sequence ID" value="ONK64638.1"/>
    <property type="molecule type" value="Genomic_DNA"/>
</dbReference>
<accession>A0A5P1EFG6</accession>